<protein>
    <submittedName>
        <fullName evidence="3">Uncharacterized protein</fullName>
    </submittedName>
</protein>
<dbReference type="HOGENOM" id="CLU_615672_0_0_1"/>
<feature type="compositionally biased region" description="Polar residues" evidence="1">
    <location>
        <begin position="407"/>
        <end position="417"/>
    </location>
</feature>
<keyword evidence="2" id="KW-0472">Membrane</keyword>
<reference evidence="4" key="2">
    <citation type="submission" date="2015-01" db="EMBL/GenBank/DDBJ databases">
        <title>Evolutionary Origins and Diversification of the Mycorrhizal Mutualists.</title>
        <authorList>
            <consortium name="DOE Joint Genome Institute"/>
            <consortium name="Mycorrhizal Genomics Consortium"/>
            <person name="Kohler A."/>
            <person name="Kuo A."/>
            <person name="Nagy L.G."/>
            <person name="Floudas D."/>
            <person name="Copeland A."/>
            <person name="Barry K.W."/>
            <person name="Cichocki N."/>
            <person name="Veneault-Fourrey C."/>
            <person name="LaButti K."/>
            <person name="Lindquist E.A."/>
            <person name="Lipzen A."/>
            <person name="Lundell T."/>
            <person name="Morin E."/>
            <person name="Murat C."/>
            <person name="Riley R."/>
            <person name="Ohm R."/>
            <person name="Sun H."/>
            <person name="Tunlid A."/>
            <person name="Henrissat B."/>
            <person name="Grigoriev I.V."/>
            <person name="Hibbett D.S."/>
            <person name="Martin F."/>
        </authorList>
    </citation>
    <scope>NUCLEOTIDE SEQUENCE [LARGE SCALE GENOMIC DNA]</scope>
    <source>
        <strain evidence="4">MUT 4182</strain>
    </source>
</reference>
<evidence type="ECO:0000313" key="4">
    <source>
        <dbReference type="Proteomes" id="UP000054248"/>
    </source>
</evidence>
<keyword evidence="2" id="KW-1133">Transmembrane helix</keyword>
<dbReference type="EMBL" id="KN822962">
    <property type="protein sequence ID" value="KIO31523.1"/>
    <property type="molecule type" value="Genomic_DNA"/>
</dbReference>
<sequence length="445" mass="48290">MMGYNIHNPAAIAAIVILLLVAVLVRARAFLTRGTSRGATTRSDRRLNTPVASVPLSSNHHSPAGFMFGEQTTARTTPLVKLTTLELTALKLFTTFVQSTPPRHSVTLLQHTPHTISIHAMMASRAATLATLPEALSISCWPPFPPHTAPIPAGIISLFDAQLQRSEAGINIPAGSNSRTCRSNRRDFNLVTAVLFTLPMRTTIILSDLALGPIEVSIQRMSQHSLMGLGPWNSRLSTLFPNVTDPLVQDHTHPSLRDTRELFHYPHQLLRPSRPSFSTAFLDFATLPITAPSKSAMSDDIHDLAAFASIVIFLVTLAVGWALIRVPRHPHHEMVPRARRQLNTPAVAIPPSGARLQRPNPRLAYPPQPHQLVHPEGPVAALAPPSPPPNYLEYLLDTRIDGAVPSYTINGSSRGSTVNVVPPQNHNPPPPENANVDEGGEGGHV</sequence>
<proteinExistence type="predicted"/>
<dbReference type="Proteomes" id="UP000054248">
    <property type="component" value="Unassembled WGS sequence"/>
</dbReference>
<accession>A0A0C3LC80</accession>
<keyword evidence="2" id="KW-0812">Transmembrane</keyword>
<feature type="region of interest" description="Disordered" evidence="1">
    <location>
        <begin position="345"/>
        <end position="384"/>
    </location>
</feature>
<keyword evidence="4" id="KW-1185">Reference proteome</keyword>
<gene>
    <name evidence="3" type="ORF">M407DRAFT_19465</name>
</gene>
<organism evidence="3 4">
    <name type="scientific">Tulasnella calospora MUT 4182</name>
    <dbReference type="NCBI Taxonomy" id="1051891"/>
    <lineage>
        <taxon>Eukaryota</taxon>
        <taxon>Fungi</taxon>
        <taxon>Dikarya</taxon>
        <taxon>Basidiomycota</taxon>
        <taxon>Agaricomycotina</taxon>
        <taxon>Agaricomycetes</taxon>
        <taxon>Cantharellales</taxon>
        <taxon>Tulasnellaceae</taxon>
        <taxon>Tulasnella</taxon>
    </lineage>
</organism>
<reference evidence="3 4" key="1">
    <citation type="submission" date="2014-04" db="EMBL/GenBank/DDBJ databases">
        <authorList>
            <consortium name="DOE Joint Genome Institute"/>
            <person name="Kuo A."/>
            <person name="Girlanda M."/>
            <person name="Perotto S."/>
            <person name="Kohler A."/>
            <person name="Nagy L.G."/>
            <person name="Floudas D."/>
            <person name="Copeland A."/>
            <person name="Barry K.W."/>
            <person name="Cichocki N."/>
            <person name="Veneault-Fourrey C."/>
            <person name="LaButti K."/>
            <person name="Lindquist E.A."/>
            <person name="Lipzen A."/>
            <person name="Lundell T."/>
            <person name="Morin E."/>
            <person name="Murat C."/>
            <person name="Sun H."/>
            <person name="Tunlid A."/>
            <person name="Henrissat B."/>
            <person name="Grigoriev I.V."/>
            <person name="Hibbett D.S."/>
            <person name="Martin F."/>
            <person name="Nordberg H.P."/>
            <person name="Cantor M.N."/>
            <person name="Hua S.X."/>
        </authorList>
    </citation>
    <scope>NUCLEOTIDE SEQUENCE [LARGE SCALE GENOMIC DNA]</scope>
    <source>
        <strain evidence="3 4">MUT 4182</strain>
    </source>
</reference>
<feature type="transmembrane region" description="Helical" evidence="2">
    <location>
        <begin position="304"/>
        <end position="324"/>
    </location>
</feature>
<evidence type="ECO:0000256" key="2">
    <source>
        <dbReference type="SAM" id="Phobius"/>
    </source>
</evidence>
<dbReference type="AlphaFoldDB" id="A0A0C3LC80"/>
<name>A0A0C3LC80_9AGAM</name>
<evidence type="ECO:0000313" key="3">
    <source>
        <dbReference type="EMBL" id="KIO31523.1"/>
    </source>
</evidence>
<feature type="region of interest" description="Disordered" evidence="1">
    <location>
        <begin position="407"/>
        <end position="445"/>
    </location>
</feature>
<evidence type="ECO:0000256" key="1">
    <source>
        <dbReference type="SAM" id="MobiDB-lite"/>
    </source>
</evidence>